<feature type="region of interest" description="Disordered" evidence="1">
    <location>
        <begin position="169"/>
        <end position="188"/>
    </location>
</feature>
<dbReference type="Pfam" id="PF18986">
    <property type="entry name" value="DUF5719"/>
    <property type="match status" value="1"/>
</dbReference>
<proteinExistence type="predicted"/>
<keyword evidence="3" id="KW-1185">Reference proteome</keyword>
<evidence type="ECO:0008006" key="4">
    <source>
        <dbReference type="Google" id="ProtNLM"/>
    </source>
</evidence>
<comment type="caution">
    <text evidence="2">The sequence shown here is derived from an EMBL/GenBank/DDBJ whole genome shotgun (WGS) entry which is preliminary data.</text>
</comment>
<dbReference type="InterPro" id="IPR043777">
    <property type="entry name" value="DUF5719"/>
</dbReference>
<organism evidence="2 3">
    <name type="scientific">Brachybacterium sacelli</name>
    <dbReference type="NCBI Taxonomy" id="173364"/>
    <lineage>
        <taxon>Bacteria</taxon>
        <taxon>Bacillati</taxon>
        <taxon>Actinomycetota</taxon>
        <taxon>Actinomycetes</taxon>
        <taxon>Micrococcales</taxon>
        <taxon>Dermabacteraceae</taxon>
        <taxon>Brachybacterium</taxon>
    </lineage>
</organism>
<gene>
    <name evidence="2" type="ORF">JOF43_003537</name>
</gene>
<dbReference type="Proteomes" id="UP001519290">
    <property type="component" value="Unassembled WGS sequence"/>
</dbReference>
<reference evidence="2 3" key="1">
    <citation type="submission" date="2021-03" db="EMBL/GenBank/DDBJ databases">
        <title>Sequencing the genomes of 1000 actinobacteria strains.</title>
        <authorList>
            <person name="Klenk H.-P."/>
        </authorList>
    </citation>
    <scope>NUCLEOTIDE SEQUENCE [LARGE SCALE GENOMIC DNA]</scope>
    <source>
        <strain evidence="2 3">DSM 14566</strain>
    </source>
</reference>
<dbReference type="EMBL" id="JAGIOD010000002">
    <property type="protein sequence ID" value="MBP2383548.1"/>
    <property type="molecule type" value="Genomic_DNA"/>
</dbReference>
<accession>A0ABS4X512</accession>
<sequence length="542" mass="54110">MAENDPGPLEDPADLRAPRRGRARPVLAVAALIPLAAAVGAVTVSPAPETVPVTRAETQSQPGASTLRCPGPMQVPEDLFTEGADDELALSPPSETIGLSSMALETDSSLLFGTVSGSETLQEADGSARAPSLTTLGADGSTLEDAAATSKLGAGVQVLPGVEEAASVRAATAEGSRPVADAVQSSTTTSGDFRSLALTRCEEPTTDASFLGVSTDTGDSSALVLRNPTQRPATASVQIWTEDGPAPMEGRSQVVVAPGTEERVLLESVAGGQDAVGVRASVLGAPLAMHVQTTERNGLTPGGAEVLQPLPPASLEQVLPGVEATGTSPTVVLANPQGADTTASIEVTGADGPVDDASLEDVEIPAGAVVPVPLESVTEGTYSVAVRSQDPVLAVARSTAAGEDLPGDTVGTPVDFALTSPAPALSTSGLLALPQEGGVGALTLAATDDASVTVVPIGSDGTAGSPVEADLAAGTSSVIPWQELAIDGTRTRAVTVVPSVPGAVHAGWMQRESDGSGGDLISSLPVPSAQLSTDALTVRLQD</sequence>
<protein>
    <recommendedName>
        <fullName evidence="4">Secreted protein</fullName>
    </recommendedName>
</protein>
<evidence type="ECO:0000313" key="2">
    <source>
        <dbReference type="EMBL" id="MBP2383548.1"/>
    </source>
</evidence>
<feature type="region of interest" description="Disordered" evidence="1">
    <location>
        <begin position="1"/>
        <end position="21"/>
    </location>
</feature>
<evidence type="ECO:0000256" key="1">
    <source>
        <dbReference type="SAM" id="MobiDB-lite"/>
    </source>
</evidence>
<name>A0ABS4X512_9MICO</name>
<evidence type="ECO:0000313" key="3">
    <source>
        <dbReference type="Proteomes" id="UP001519290"/>
    </source>
</evidence>
<dbReference type="RefSeq" id="WP_245354600.1">
    <property type="nucleotide sequence ID" value="NZ_BAAAJW010000009.1"/>
</dbReference>